<proteinExistence type="predicted"/>
<reference evidence="3" key="2">
    <citation type="submission" date="2019-07" db="EMBL/GenBank/DDBJ databases">
        <title>Phylogenomic Reclassification of ATCC Bacillus Strains and Various Taxa within the Genus Bacillus.</title>
        <authorList>
            <person name="Riojas M.A."/>
            <person name="Frank A.M."/>
            <person name="Fenn S.L."/>
            <person name="King S.P."/>
            <person name="Brower S.M."/>
            <person name="Hazbon M.H."/>
        </authorList>
    </citation>
    <scope>NUCLEOTIDE SEQUENCE</scope>
    <source>
        <strain evidence="3">ATCC 35646</strain>
    </source>
</reference>
<dbReference type="Proteomes" id="UP001181533">
    <property type="component" value="Unassembled WGS sequence"/>
</dbReference>
<reference evidence="2 5" key="1">
    <citation type="journal article" date="2015" name="Genome Announc.">
        <title>Complete genome sequences for 35 biothreat assay-relevant bacillus species.</title>
        <authorList>
            <person name="Johnson S.L."/>
            <person name="Daligault H.E."/>
            <person name="Davenport K.W."/>
            <person name="Jaissle J."/>
            <person name="Frey K.G."/>
            <person name="Ladner J.T."/>
            <person name="Broomall S.M."/>
            <person name="Bishop-Lilly K.A."/>
            <person name="Bruce D.C."/>
            <person name="Gibbons H.S."/>
            <person name="Coyne S.R."/>
            <person name="Lo C.C."/>
            <person name="Meincke L."/>
            <person name="Munk A.C."/>
            <person name="Koroleva G.I."/>
            <person name="Rosenzweig C.N."/>
            <person name="Palacios G.F."/>
            <person name="Redden C.L."/>
            <person name="Minogue T.D."/>
            <person name="Chain P.S."/>
        </authorList>
    </citation>
    <scope>NUCLEOTIDE SEQUENCE [LARGE SCALE GENOMIC DNA]</scope>
    <source>
        <strain evidence="2 5">HD1011</strain>
        <plasmid evidence="2 5">2</plasmid>
    </source>
</reference>
<geneLocation type="plasmid" evidence="4 6">
    <name>unnamed3</name>
</geneLocation>
<protein>
    <submittedName>
        <fullName evidence="4">Uncharacterized protein</fullName>
    </submittedName>
</protein>
<dbReference type="RefSeq" id="WP_000283262.1">
    <property type="nucleotide sequence ID" value="NZ_CP009334.1"/>
</dbReference>
<evidence type="ECO:0000313" key="4">
    <source>
        <dbReference type="EMBL" id="QKH22875.1"/>
    </source>
</evidence>
<reference evidence="4 6" key="3">
    <citation type="submission" date="2020-05" db="EMBL/GenBank/DDBJ databases">
        <title>FDA dAtabase for Regulatory Grade micrObial Sequences (FDA-ARGOS): Supporting development and validation of Infectious Disease Dx tests.</title>
        <authorList>
            <person name="Nelson B."/>
            <person name="Plummer A."/>
            <person name="Tallon L."/>
            <person name="Sadzewicz L."/>
            <person name="Zhao X."/>
            <person name="Vavikolanu K."/>
            <person name="Mehta A."/>
            <person name="Aluvathingal J."/>
            <person name="Nadendla S."/>
            <person name="Myers T."/>
            <person name="Yan Y."/>
            <person name="Sichtig H."/>
        </authorList>
    </citation>
    <scope>NUCLEOTIDE SEQUENCE [LARGE SCALE GENOMIC DNA]</scope>
    <source>
        <strain evidence="4 6">FDAARGOS_795</strain>
        <plasmid evidence="4 6">unnamed3</plasmid>
    </source>
</reference>
<dbReference type="EMBL" id="CP053979">
    <property type="protein sequence ID" value="QKH22875.1"/>
    <property type="molecule type" value="Genomic_DNA"/>
</dbReference>
<dbReference type="Proteomes" id="UP000031876">
    <property type="component" value="Plasmid 2"/>
</dbReference>
<dbReference type="Proteomes" id="UP000501107">
    <property type="component" value="Plasmid unnamed3"/>
</dbReference>
<dbReference type="EMBL" id="CP009334">
    <property type="protein sequence ID" value="AJG73987.1"/>
    <property type="molecule type" value="Genomic_DNA"/>
</dbReference>
<evidence type="ECO:0000313" key="6">
    <source>
        <dbReference type="Proteomes" id="UP000501107"/>
    </source>
</evidence>
<sequence length="64" mass="7538">MYPKELLKKYSEKKEDSTQLLSMQGVVEIDKGKDSSEYMEIETRLKELENEMTDIAKVFIESFI</sequence>
<accession>A0A0B5NKR3</accession>
<evidence type="ECO:0000313" key="3">
    <source>
        <dbReference type="EMBL" id="MDR4174575.1"/>
    </source>
</evidence>
<gene>
    <name evidence="2" type="ORF">BF38_5666</name>
    <name evidence="3" type="ORF">FO599_00335</name>
    <name evidence="4" type="ORF">FOC89_02530</name>
</gene>
<dbReference type="EMBL" id="VKQN01000001">
    <property type="protein sequence ID" value="MDR4174575.1"/>
    <property type="molecule type" value="Genomic_DNA"/>
</dbReference>
<keyword evidence="1" id="KW-0175">Coiled coil</keyword>
<organism evidence="4 6">
    <name type="scientific">Bacillus thuringiensis</name>
    <dbReference type="NCBI Taxonomy" id="1428"/>
    <lineage>
        <taxon>Bacteria</taxon>
        <taxon>Bacillati</taxon>
        <taxon>Bacillota</taxon>
        <taxon>Bacilli</taxon>
        <taxon>Bacillales</taxon>
        <taxon>Bacillaceae</taxon>
        <taxon>Bacillus</taxon>
        <taxon>Bacillus cereus group</taxon>
    </lineage>
</organism>
<evidence type="ECO:0000313" key="5">
    <source>
        <dbReference type="Proteomes" id="UP000031876"/>
    </source>
</evidence>
<dbReference type="KEGG" id="btw:BF38_5666"/>
<evidence type="ECO:0000256" key="1">
    <source>
        <dbReference type="SAM" id="Coils"/>
    </source>
</evidence>
<evidence type="ECO:0000313" key="2">
    <source>
        <dbReference type="EMBL" id="AJG73987.1"/>
    </source>
</evidence>
<keyword evidence="4" id="KW-0614">Plasmid</keyword>
<dbReference type="AlphaFoldDB" id="A0A0B5NKR3"/>
<geneLocation type="plasmid" evidence="2 5">
    <name>2</name>
</geneLocation>
<feature type="coiled-coil region" evidence="1">
    <location>
        <begin position="31"/>
        <end position="58"/>
    </location>
</feature>
<name>A0A0B5NKR3_BACTU</name>